<feature type="chain" id="PRO_5046004893" evidence="2">
    <location>
        <begin position="28"/>
        <end position="1295"/>
    </location>
</feature>
<dbReference type="InterPro" id="IPR008928">
    <property type="entry name" value="6-hairpin_glycosidase_sf"/>
</dbReference>
<dbReference type="Gene3D" id="2.60.120.260">
    <property type="entry name" value="Galactose-binding domain-like"/>
    <property type="match status" value="2"/>
</dbReference>
<evidence type="ECO:0000259" key="3">
    <source>
        <dbReference type="PROSITE" id="PS50022"/>
    </source>
</evidence>
<comment type="caution">
    <text evidence="4">The sequence shown here is derived from an EMBL/GenBank/DDBJ whole genome shotgun (WGS) entry which is preliminary data.</text>
</comment>
<dbReference type="InterPro" id="IPR005887">
    <property type="entry name" value="GH92_a_mannosidase_put"/>
</dbReference>
<sequence>MRSHLRVVSLAASAAMVLSLTPSVAQALPGQPDNSEREFTTSFEAGETQPTWRNTVDTGPDGQKRASGVDGGYVTGIPGNVTDRVTAVRASAEHAGAGEVKENLVDLQAGTKWLAFEPTAWLEFDLDAPVRLATYALTSANDAAERDPRDWTLKGSADGKQWTVLDTRAGESFAKRFETRTFDVPGASGGGATAYAHYRLEITKNAGAGLTQLADVQFSNGDTSQPVPEEMRSHVDRGPSGSPTAKAGAGFTGKRALRYAGTHKGAGRAYSYNKVFDVDTRIVRNTELSYLILPSMPASETDLNYPATNVSVDLAFTDGTYLSDLGAHDSHGGRLSPQGQGAAKRLYVNQWNRVSARIGEVANGKTVDRILVAYDSPKGPAKFQGWIDDLAIAPKAPREPYDRLSDYASTVRGTNSSGSFSRGNNFPATAVPHGFNFWTPVTNAASQSWIYEYARGNNADNLPTLQALSASHQPSPWMGDRQTFQVMPSAAAGTPPADRAARALPFRHENETARPHHYGVTFENGLKAEIAPADHAAAMRFTFPGDDASVVFDNVTDQGGLTLDPESRSFTAYSDVKSGLSTGAGRMFVYGVFDAPVTASGKPTAQGVKGHFRFDAGDDRTVNLRIATSLISVEQAKASLADEIPEGTGFETVRERAQDAWDEVLGRVTVEGATHDQLVTLYSSLYRLYLYPNSGFEKAGSTYLYASPFSAPAGPDTPTRTGARIVEGKAYVNNGFWDTYRTTWPAYSFLTPQKAGELVDGFVQQYKDGGWISRWSSPGYADLMTGTSSDVAFADAYVKGVDFDAEAAYEAALKNATVVPPSRGVGRKGMDTSPFTGYASTATHEGLSWSLEGYLNDYGIARMGQALHEKTGKKRYAEESAYFLERARNYVSLFDPEAGSGAGPGSGSTTGFFQGRDAKGAWRVPSRSYDPRIWGHDYTETNGWGYAFTAPQDSRGLANLYGGRAGLARKLDAYFSTPETASPDFAGSYGSVIHEMTEARDVRMGMYGHSNQVAHHVPYMYDAAGQPWKTAEKVREVLSRLYTGSEIGQGYHGDEDNGEQSAWFLFSALGFYPLVMGSGEYAIGSPLFTKATVRMDNGRTLVVEAPRNSARNIYVQGVKLNGKRWNSTALPHELLAKGGTLKFDMGPRPSAWGTGASAAPVSITRDDEVPAPRADLVRGAGALFDDTSATAGPVAGALELPVAEPGRAVQYTLTSSADRAKAPSGWVLQGSADGVTWTDLDRRDGEVFAWDRQTRVFSVAKPGTYATYRLVPSGAGAVELAEVELLGEARPRAGS</sequence>
<dbReference type="Pfam" id="PF07971">
    <property type="entry name" value="Glyco_hydro_92"/>
    <property type="match status" value="1"/>
</dbReference>
<dbReference type="InterPro" id="IPR041371">
    <property type="entry name" value="GH92_N"/>
</dbReference>
<keyword evidence="2" id="KW-0732">Signal</keyword>
<dbReference type="PANTHER" id="PTHR12143:SF43">
    <property type="entry name" value="PUTATIVE-RELATED"/>
    <property type="match status" value="1"/>
</dbReference>
<reference evidence="4 5" key="1">
    <citation type="submission" date="2024-09" db="EMBL/GenBank/DDBJ databases">
        <authorList>
            <person name="Sun Q."/>
            <person name="Mori K."/>
        </authorList>
    </citation>
    <scope>NUCLEOTIDE SEQUENCE [LARGE SCALE GENOMIC DNA]</scope>
    <source>
        <strain evidence="4 5">JCM 4414</strain>
    </source>
</reference>
<feature type="region of interest" description="Disordered" evidence="1">
    <location>
        <begin position="221"/>
        <end position="249"/>
    </location>
</feature>
<gene>
    <name evidence="4" type="ORF">ACFFTP_27410</name>
</gene>
<dbReference type="Gene3D" id="3.30.2080.10">
    <property type="entry name" value="GH92 mannosidase domain"/>
    <property type="match status" value="1"/>
</dbReference>
<feature type="domain" description="F5/8 type C" evidence="3">
    <location>
        <begin position="66"/>
        <end position="173"/>
    </location>
</feature>
<dbReference type="PANTHER" id="PTHR12143">
    <property type="entry name" value="PEPTIDE N-GLYCANASE PNGASE -RELATED"/>
    <property type="match status" value="1"/>
</dbReference>
<dbReference type="PROSITE" id="PS50022">
    <property type="entry name" value="FA58C_3"/>
    <property type="match status" value="1"/>
</dbReference>
<dbReference type="Gene3D" id="1.20.1610.10">
    <property type="entry name" value="alpha-1,2-mannosidases domains"/>
    <property type="match status" value="1"/>
</dbReference>
<dbReference type="SUPFAM" id="SSF49785">
    <property type="entry name" value="Galactose-binding domain-like"/>
    <property type="match status" value="1"/>
</dbReference>
<evidence type="ECO:0000313" key="4">
    <source>
        <dbReference type="EMBL" id="MFB9557901.1"/>
    </source>
</evidence>
<protein>
    <submittedName>
        <fullName evidence="4">GH92 family glycosyl hydrolase</fullName>
        <ecNumber evidence="4">3.2.1.-</ecNumber>
    </submittedName>
</protein>
<dbReference type="Proteomes" id="UP001589716">
    <property type="component" value="Unassembled WGS sequence"/>
</dbReference>
<dbReference type="Gene3D" id="2.70.98.10">
    <property type="match status" value="1"/>
</dbReference>
<dbReference type="InterPro" id="IPR012939">
    <property type="entry name" value="Glyco_hydro_92"/>
</dbReference>
<evidence type="ECO:0000256" key="1">
    <source>
        <dbReference type="SAM" id="MobiDB-lite"/>
    </source>
</evidence>
<dbReference type="SUPFAM" id="SSF48208">
    <property type="entry name" value="Six-hairpin glycosidases"/>
    <property type="match status" value="1"/>
</dbReference>
<dbReference type="InterPro" id="IPR050883">
    <property type="entry name" value="PNGase"/>
</dbReference>
<dbReference type="RefSeq" id="WP_345485012.1">
    <property type="nucleotide sequence ID" value="NZ_BAAAWU010000001.1"/>
</dbReference>
<proteinExistence type="predicted"/>
<dbReference type="InterPro" id="IPR014718">
    <property type="entry name" value="GH-type_carb-bd"/>
</dbReference>
<dbReference type="InterPro" id="IPR000421">
    <property type="entry name" value="FA58C"/>
</dbReference>
<keyword evidence="4" id="KW-0326">Glycosidase</keyword>
<keyword evidence="4" id="KW-0378">Hydrolase</keyword>
<accession>A0ABV5QWK0</accession>
<keyword evidence="5" id="KW-1185">Reference proteome</keyword>
<organism evidence="4 5">
    <name type="scientific">Streptomyces roseoviridis</name>
    <dbReference type="NCBI Taxonomy" id="67361"/>
    <lineage>
        <taxon>Bacteria</taxon>
        <taxon>Bacillati</taxon>
        <taxon>Actinomycetota</taxon>
        <taxon>Actinomycetes</taxon>
        <taxon>Kitasatosporales</taxon>
        <taxon>Streptomycetaceae</taxon>
        <taxon>Streptomyces</taxon>
    </lineage>
</organism>
<dbReference type="InterPro" id="IPR008979">
    <property type="entry name" value="Galactose-bd-like_sf"/>
</dbReference>
<name>A0ABV5QWK0_9ACTN</name>
<dbReference type="EMBL" id="JBHMCT010000019">
    <property type="protein sequence ID" value="MFB9557901.1"/>
    <property type="molecule type" value="Genomic_DNA"/>
</dbReference>
<evidence type="ECO:0000256" key="2">
    <source>
        <dbReference type="SAM" id="SignalP"/>
    </source>
</evidence>
<evidence type="ECO:0000313" key="5">
    <source>
        <dbReference type="Proteomes" id="UP001589716"/>
    </source>
</evidence>
<dbReference type="Pfam" id="PF00754">
    <property type="entry name" value="F5_F8_type_C"/>
    <property type="match status" value="1"/>
</dbReference>
<dbReference type="Gene3D" id="1.20.1050.60">
    <property type="entry name" value="alpha-1,2-mannosidase"/>
    <property type="match status" value="1"/>
</dbReference>
<feature type="signal peptide" evidence="2">
    <location>
        <begin position="1"/>
        <end position="27"/>
    </location>
</feature>
<dbReference type="EC" id="3.2.1.-" evidence="4"/>
<dbReference type="GO" id="GO:0016798">
    <property type="term" value="F:hydrolase activity, acting on glycosyl bonds"/>
    <property type="evidence" value="ECO:0007669"/>
    <property type="project" value="UniProtKB-KW"/>
</dbReference>
<dbReference type="NCBIfam" id="TIGR01180">
    <property type="entry name" value="aman2_put"/>
    <property type="match status" value="1"/>
</dbReference>
<dbReference type="Pfam" id="PF17678">
    <property type="entry name" value="Glyco_hydro_92N"/>
    <property type="match status" value="1"/>
</dbReference>